<accession>A0A8S3TI59</accession>
<comment type="caution">
    <text evidence="1">The sequence shown here is derived from an EMBL/GenBank/DDBJ whole genome shotgun (WGS) entry which is preliminary data.</text>
</comment>
<keyword evidence="2" id="KW-1185">Reference proteome</keyword>
<sequence>MLLKSNISFNAFHSAHDINNYSSSEIRENQSSLNTEGNNTLYHTSKVESEANGNLEQDVLSLIKSISKEDENFLVYYQLCVSEALLAVRRYFQERSESTLAAHLESYTNHLKFSRWKCTNDQLDLLFQAVPGNGCSNSFDFSCFTSSSEHSAIAVVTYVAGV</sequence>
<reference evidence="1" key="1">
    <citation type="submission" date="2021-03" db="EMBL/GenBank/DDBJ databases">
        <authorList>
            <person name="Bekaert M."/>
        </authorList>
    </citation>
    <scope>NUCLEOTIDE SEQUENCE</scope>
</reference>
<evidence type="ECO:0000313" key="2">
    <source>
        <dbReference type="Proteomes" id="UP000683360"/>
    </source>
</evidence>
<dbReference type="EMBL" id="CAJPWZ010002142">
    <property type="protein sequence ID" value="CAG2231360.1"/>
    <property type="molecule type" value="Genomic_DNA"/>
</dbReference>
<protein>
    <submittedName>
        <fullName evidence="1">Uncharacterized protein</fullName>
    </submittedName>
</protein>
<evidence type="ECO:0000313" key="1">
    <source>
        <dbReference type="EMBL" id="CAG2231360.1"/>
    </source>
</evidence>
<name>A0A8S3TI59_MYTED</name>
<dbReference type="AlphaFoldDB" id="A0A8S3TI59"/>
<proteinExistence type="predicted"/>
<dbReference type="Proteomes" id="UP000683360">
    <property type="component" value="Unassembled WGS sequence"/>
</dbReference>
<gene>
    <name evidence="1" type="ORF">MEDL_44146</name>
</gene>
<organism evidence="1 2">
    <name type="scientific">Mytilus edulis</name>
    <name type="common">Blue mussel</name>
    <dbReference type="NCBI Taxonomy" id="6550"/>
    <lineage>
        <taxon>Eukaryota</taxon>
        <taxon>Metazoa</taxon>
        <taxon>Spiralia</taxon>
        <taxon>Lophotrochozoa</taxon>
        <taxon>Mollusca</taxon>
        <taxon>Bivalvia</taxon>
        <taxon>Autobranchia</taxon>
        <taxon>Pteriomorphia</taxon>
        <taxon>Mytilida</taxon>
        <taxon>Mytiloidea</taxon>
        <taxon>Mytilidae</taxon>
        <taxon>Mytilinae</taxon>
        <taxon>Mytilus</taxon>
    </lineage>
</organism>